<dbReference type="InterPro" id="IPR036390">
    <property type="entry name" value="WH_DNA-bd_sf"/>
</dbReference>
<reference evidence="7 8" key="1">
    <citation type="submission" date="2017-11" db="EMBL/GenBank/DDBJ databases">
        <title>Evolution of Phototrophy in the Chloroflexi Phylum Driven by Horizontal Gene Transfer.</title>
        <authorList>
            <person name="Ward L.M."/>
            <person name="Hemp J."/>
            <person name="Shih P.M."/>
            <person name="Mcglynn S.E."/>
            <person name="Fischer W."/>
        </authorList>
    </citation>
    <scope>NUCLEOTIDE SEQUENCE [LARGE SCALE GENOMIC DNA]</scope>
    <source>
        <strain evidence="6">CP1_1M</strain>
        <strain evidence="5">JP3_13</strain>
    </source>
</reference>
<dbReference type="EMBL" id="PGTM01000180">
    <property type="protein sequence ID" value="PJF35278.1"/>
    <property type="molecule type" value="Genomic_DNA"/>
</dbReference>
<accession>A0A2M8PWN5</accession>
<keyword evidence="2" id="KW-0238">DNA-binding</keyword>
<dbReference type="PANTHER" id="PTHR44846:SF1">
    <property type="entry name" value="MANNOSYL-D-GLYCERATE TRANSPORT_METABOLISM SYSTEM REPRESSOR MNGR-RELATED"/>
    <property type="match status" value="1"/>
</dbReference>
<dbReference type="PROSITE" id="PS50949">
    <property type="entry name" value="HTH_GNTR"/>
    <property type="match status" value="1"/>
</dbReference>
<dbReference type="GO" id="GO:0045892">
    <property type="term" value="P:negative regulation of DNA-templated transcription"/>
    <property type="evidence" value="ECO:0007669"/>
    <property type="project" value="TreeGrafter"/>
</dbReference>
<dbReference type="CDD" id="cd07377">
    <property type="entry name" value="WHTH_GntR"/>
    <property type="match status" value="1"/>
</dbReference>
<dbReference type="GO" id="GO:0003677">
    <property type="term" value="F:DNA binding"/>
    <property type="evidence" value="ECO:0007669"/>
    <property type="project" value="UniProtKB-KW"/>
</dbReference>
<dbReference type="Gene3D" id="3.40.1410.10">
    <property type="entry name" value="Chorismate lyase-like"/>
    <property type="match status" value="1"/>
</dbReference>
<dbReference type="Proteomes" id="UP000229681">
    <property type="component" value="Unassembled WGS sequence"/>
</dbReference>
<dbReference type="InterPro" id="IPR050679">
    <property type="entry name" value="Bact_HTH_transcr_reg"/>
</dbReference>
<organism evidence="6 7">
    <name type="scientific">Candidatus Thermofonsia Clade 1 bacterium</name>
    <dbReference type="NCBI Taxonomy" id="2364210"/>
    <lineage>
        <taxon>Bacteria</taxon>
        <taxon>Bacillati</taxon>
        <taxon>Chloroflexota</taxon>
        <taxon>Candidatus Thermofontia</taxon>
        <taxon>Candidatus Thermofonsia Clade 1</taxon>
    </lineage>
</organism>
<evidence type="ECO:0000313" key="5">
    <source>
        <dbReference type="EMBL" id="PJF35278.1"/>
    </source>
</evidence>
<evidence type="ECO:0000313" key="8">
    <source>
        <dbReference type="Proteomes" id="UP000229681"/>
    </source>
</evidence>
<comment type="caution">
    <text evidence="6">The sequence shown here is derived from an EMBL/GenBank/DDBJ whole genome shotgun (WGS) entry which is preliminary data.</text>
</comment>
<dbReference type="InterPro" id="IPR036388">
    <property type="entry name" value="WH-like_DNA-bd_sf"/>
</dbReference>
<dbReference type="GO" id="GO:0003700">
    <property type="term" value="F:DNA-binding transcription factor activity"/>
    <property type="evidence" value="ECO:0007669"/>
    <property type="project" value="InterPro"/>
</dbReference>
<dbReference type="InterPro" id="IPR011663">
    <property type="entry name" value="UTRA"/>
</dbReference>
<dbReference type="Proteomes" id="UP000228947">
    <property type="component" value="Unassembled WGS sequence"/>
</dbReference>
<dbReference type="SUPFAM" id="SSF46785">
    <property type="entry name" value="Winged helix' DNA-binding domain"/>
    <property type="match status" value="1"/>
</dbReference>
<dbReference type="InterPro" id="IPR000524">
    <property type="entry name" value="Tscrpt_reg_HTH_GntR"/>
</dbReference>
<dbReference type="Pfam" id="PF00392">
    <property type="entry name" value="GntR"/>
    <property type="match status" value="1"/>
</dbReference>
<dbReference type="AlphaFoldDB" id="A0A2M8PWN5"/>
<dbReference type="InterPro" id="IPR028978">
    <property type="entry name" value="Chorismate_lyase_/UTRA_dom_sf"/>
</dbReference>
<feature type="domain" description="HTH gntR-type" evidence="4">
    <location>
        <begin position="17"/>
        <end position="85"/>
    </location>
</feature>
<dbReference type="SMART" id="SM00345">
    <property type="entry name" value="HTH_GNTR"/>
    <property type="match status" value="1"/>
</dbReference>
<dbReference type="PRINTS" id="PR00035">
    <property type="entry name" value="HTHGNTR"/>
</dbReference>
<evidence type="ECO:0000313" key="6">
    <source>
        <dbReference type="EMBL" id="PJF41971.1"/>
    </source>
</evidence>
<name>A0A2M8PWN5_9CHLR</name>
<protein>
    <recommendedName>
        <fullName evidence="4">HTH gntR-type domain-containing protein</fullName>
    </recommendedName>
</protein>
<sequence length="257" mass="29731">MSVLAPEYFRLSENQTLRLYERIQENLIELIENNLLKPGDMLPSERLLSQYYGVNRMTVRQAIDGLVRKGFLQRRQGVGNSVSERRVLQPFTPTVIGFSQRMREAGLTPSSRLLQQVVTMPEPLVAHRLGLQSDHQVIMIKRLRLANDEPLMVETSYLSYDLFPRLLSEDLENQSLYQVLERLYGVRISETEHTLEPTLTTPYEALHLRVEPNSPAMLVRLLAYSADRTPIEFSKSLVRGDRCRYFFRVTTHVPIVT</sequence>
<proteinExistence type="predicted"/>
<keyword evidence="3" id="KW-0804">Transcription</keyword>
<keyword evidence="1" id="KW-0805">Transcription regulation</keyword>
<evidence type="ECO:0000313" key="7">
    <source>
        <dbReference type="Proteomes" id="UP000228947"/>
    </source>
</evidence>
<evidence type="ECO:0000256" key="3">
    <source>
        <dbReference type="ARBA" id="ARBA00023163"/>
    </source>
</evidence>
<evidence type="ECO:0000259" key="4">
    <source>
        <dbReference type="PROSITE" id="PS50949"/>
    </source>
</evidence>
<dbReference type="PANTHER" id="PTHR44846">
    <property type="entry name" value="MANNOSYL-D-GLYCERATE TRANSPORT/METABOLISM SYSTEM REPRESSOR MNGR-RELATED"/>
    <property type="match status" value="1"/>
</dbReference>
<evidence type="ECO:0000256" key="1">
    <source>
        <dbReference type="ARBA" id="ARBA00023015"/>
    </source>
</evidence>
<dbReference type="SUPFAM" id="SSF64288">
    <property type="entry name" value="Chorismate lyase-like"/>
    <property type="match status" value="1"/>
</dbReference>
<dbReference type="Gene3D" id="1.10.10.10">
    <property type="entry name" value="Winged helix-like DNA-binding domain superfamily/Winged helix DNA-binding domain"/>
    <property type="match status" value="1"/>
</dbReference>
<dbReference type="EMBL" id="PGTL01000045">
    <property type="protein sequence ID" value="PJF41971.1"/>
    <property type="molecule type" value="Genomic_DNA"/>
</dbReference>
<gene>
    <name evidence="5" type="ORF">CUN49_11415</name>
    <name evidence="6" type="ORF">CUN50_05810</name>
</gene>
<accession>A0A2M8PCK6</accession>
<evidence type="ECO:0000256" key="2">
    <source>
        <dbReference type="ARBA" id="ARBA00023125"/>
    </source>
</evidence>
<dbReference type="SMART" id="SM00866">
    <property type="entry name" value="UTRA"/>
    <property type="match status" value="1"/>
</dbReference>
<dbReference type="Pfam" id="PF07702">
    <property type="entry name" value="UTRA"/>
    <property type="match status" value="1"/>
</dbReference>